<keyword evidence="2" id="KW-0732">Signal</keyword>
<protein>
    <recommendedName>
        <fullName evidence="5">Virion coat protein B</fullName>
    </recommendedName>
</protein>
<evidence type="ECO:0000313" key="4">
    <source>
        <dbReference type="Proteomes" id="UP000562027"/>
    </source>
</evidence>
<evidence type="ECO:0000256" key="2">
    <source>
        <dbReference type="SAM" id="SignalP"/>
    </source>
</evidence>
<gene>
    <name evidence="3" type="ORF">HNP55_000704</name>
</gene>
<dbReference type="Proteomes" id="UP000562027">
    <property type="component" value="Unassembled WGS sequence"/>
</dbReference>
<keyword evidence="1" id="KW-1133">Transmembrane helix</keyword>
<sequence length="65" mass="6463">MLKFVQKAAVAVAGLTGSALALADSSAATAAIATAQTDALAVAGALVAMGVAVWGGMFLYRKFFK</sequence>
<evidence type="ECO:0000256" key="1">
    <source>
        <dbReference type="SAM" id="Phobius"/>
    </source>
</evidence>
<reference evidence="3 4" key="1">
    <citation type="submission" date="2020-08" db="EMBL/GenBank/DDBJ databases">
        <title>Functional genomics of gut bacteria from endangered species of beetles.</title>
        <authorList>
            <person name="Carlos-Shanley C."/>
        </authorList>
    </citation>
    <scope>NUCLEOTIDE SEQUENCE [LARGE SCALE GENOMIC DNA]</scope>
    <source>
        <strain evidence="3 4">S00239</strain>
    </source>
</reference>
<evidence type="ECO:0008006" key="5">
    <source>
        <dbReference type="Google" id="ProtNLM"/>
    </source>
</evidence>
<proteinExistence type="predicted"/>
<keyword evidence="1" id="KW-0812">Transmembrane</keyword>
<keyword evidence="4" id="KW-1185">Reference proteome</keyword>
<dbReference type="EMBL" id="JACHLP010000001">
    <property type="protein sequence ID" value="MBB4842209.1"/>
    <property type="molecule type" value="Genomic_DNA"/>
</dbReference>
<accession>A0A840L7T2</accession>
<organism evidence="3 4">
    <name type="scientific">Roseateles oligotrophus</name>
    <dbReference type="NCBI Taxonomy" id="1769250"/>
    <lineage>
        <taxon>Bacteria</taxon>
        <taxon>Pseudomonadati</taxon>
        <taxon>Pseudomonadota</taxon>
        <taxon>Betaproteobacteria</taxon>
        <taxon>Burkholderiales</taxon>
        <taxon>Sphaerotilaceae</taxon>
        <taxon>Roseateles</taxon>
    </lineage>
</organism>
<evidence type="ECO:0000313" key="3">
    <source>
        <dbReference type="EMBL" id="MBB4842209.1"/>
    </source>
</evidence>
<comment type="caution">
    <text evidence="3">The sequence shown here is derived from an EMBL/GenBank/DDBJ whole genome shotgun (WGS) entry which is preliminary data.</text>
</comment>
<keyword evidence="1" id="KW-0472">Membrane</keyword>
<feature type="transmembrane region" description="Helical" evidence="1">
    <location>
        <begin position="40"/>
        <end position="60"/>
    </location>
</feature>
<feature type="chain" id="PRO_5032470990" description="Virion coat protein B" evidence="2">
    <location>
        <begin position="24"/>
        <end position="65"/>
    </location>
</feature>
<dbReference type="RefSeq" id="WP_184296209.1">
    <property type="nucleotide sequence ID" value="NZ_JACHLP010000001.1"/>
</dbReference>
<name>A0A840L7T2_9BURK</name>
<feature type="signal peptide" evidence="2">
    <location>
        <begin position="1"/>
        <end position="23"/>
    </location>
</feature>
<dbReference type="AlphaFoldDB" id="A0A840L7T2"/>